<dbReference type="GO" id="GO:0033617">
    <property type="term" value="P:mitochondrial respiratory chain complex IV assembly"/>
    <property type="evidence" value="ECO:0007669"/>
    <property type="project" value="TreeGrafter"/>
</dbReference>
<evidence type="ECO:0000256" key="4">
    <source>
        <dbReference type="ARBA" id="ARBA00023136"/>
    </source>
</evidence>
<evidence type="ECO:0000313" key="9">
    <source>
        <dbReference type="Proteomes" id="UP000639338"/>
    </source>
</evidence>
<comment type="subcellular location">
    <subcellularLocation>
        <location evidence="1 5">Membrane</location>
        <topology evidence="1 5">Multi-pass membrane protein</topology>
    </subcellularLocation>
</comment>
<keyword evidence="9" id="KW-1185">Reference proteome</keyword>
<dbReference type="InterPro" id="IPR001708">
    <property type="entry name" value="YidC/ALB3/OXA1/COX18"/>
</dbReference>
<dbReference type="GO" id="GO:0032977">
    <property type="term" value="F:membrane insertase activity"/>
    <property type="evidence" value="ECO:0007669"/>
    <property type="project" value="InterPro"/>
</dbReference>
<evidence type="ECO:0000313" key="8">
    <source>
        <dbReference type="EMBL" id="KAF7992528.1"/>
    </source>
</evidence>
<evidence type="ECO:0000256" key="3">
    <source>
        <dbReference type="ARBA" id="ARBA00022989"/>
    </source>
</evidence>
<comment type="similarity">
    <text evidence="5">Belongs to the OXA1/ALB3/YidC family.</text>
</comment>
<feature type="domain" description="Membrane insertase YidC/Oxa/ALB C-terminal" evidence="7">
    <location>
        <begin position="134"/>
        <end position="351"/>
    </location>
</feature>
<dbReference type="GO" id="GO:0032979">
    <property type="term" value="P:protein insertion into mitochondrial inner membrane from matrix"/>
    <property type="evidence" value="ECO:0007669"/>
    <property type="project" value="TreeGrafter"/>
</dbReference>
<evidence type="ECO:0000256" key="6">
    <source>
        <dbReference type="SAM" id="Phobius"/>
    </source>
</evidence>
<keyword evidence="3 6" id="KW-1133">Transmembrane helix</keyword>
<feature type="transmembrane region" description="Helical" evidence="6">
    <location>
        <begin position="311"/>
        <end position="329"/>
    </location>
</feature>
<dbReference type="CDD" id="cd20069">
    <property type="entry name" value="5TM_Oxa1-like"/>
    <property type="match status" value="1"/>
</dbReference>
<keyword evidence="4 6" id="KW-0472">Membrane</keyword>
<comment type="caution">
    <text evidence="8">The sequence shown here is derived from an EMBL/GenBank/DDBJ whole genome shotgun (WGS) entry which is preliminary data.</text>
</comment>
<evidence type="ECO:0000256" key="1">
    <source>
        <dbReference type="ARBA" id="ARBA00004141"/>
    </source>
</evidence>
<feature type="transmembrane region" description="Helical" evidence="6">
    <location>
        <begin position="223"/>
        <end position="243"/>
    </location>
</feature>
<accession>A0A834XU37</accession>
<gene>
    <name evidence="8" type="ORF">HCN44_004872</name>
</gene>
<evidence type="ECO:0000256" key="5">
    <source>
        <dbReference type="RuleBase" id="RU003945"/>
    </source>
</evidence>
<dbReference type="PANTHER" id="PTHR12428:SF65">
    <property type="entry name" value="CYTOCHROME C OXIDASE ASSEMBLY PROTEIN COX18, MITOCHONDRIAL"/>
    <property type="match status" value="1"/>
</dbReference>
<dbReference type="GO" id="GO:0005743">
    <property type="term" value="C:mitochondrial inner membrane"/>
    <property type="evidence" value="ECO:0007669"/>
    <property type="project" value="TreeGrafter"/>
</dbReference>
<dbReference type="AlphaFoldDB" id="A0A834XU37"/>
<organism evidence="8 9">
    <name type="scientific">Aphidius gifuensis</name>
    <name type="common">Parasitoid wasp</name>
    <dbReference type="NCBI Taxonomy" id="684658"/>
    <lineage>
        <taxon>Eukaryota</taxon>
        <taxon>Metazoa</taxon>
        <taxon>Ecdysozoa</taxon>
        <taxon>Arthropoda</taxon>
        <taxon>Hexapoda</taxon>
        <taxon>Insecta</taxon>
        <taxon>Pterygota</taxon>
        <taxon>Neoptera</taxon>
        <taxon>Endopterygota</taxon>
        <taxon>Hymenoptera</taxon>
        <taxon>Apocrita</taxon>
        <taxon>Ichneumonoidea</taxon>
        <taxon>Braconidae</taxon>
        <taxon>Aphidiinae</taxon>
        <taxon>Aphidius</taxon>
    </lineage>
</organism>
<name>A0A834XU37_APHGI</name>
<proteinExistence type="inferred from homology"/>
<reference evidence="8 9" key="1">
    <citation type="submission" date="2020-08" db="EMBL/GenBank/DDBJ databases">
        <title>Aphidius gifuensis genome sequencing and assembly.</title>
        <authorList>
            <person name="Du Z."/>
        </authorList>
    </citation>
    <scope>NUCLEOTIDE SEQUENCE [LARGE SCALE GENOMIC DNA]</scope>
    <source>
        <strain evidence="8">YNYX2018</strain>
        <tissue evidence="8">Adults</tissue>
    </source>
</reference>
<keyword evidence="2 5" id="KW-0812">Transmembrane</keyword>
<dbReference type="PANTHER" id="PTHR12428">
    <property type="entry name" value="OXA1"/>
    <property type="match status" value="1"/>
</dbReference>
<dbReference type="Pfam" id="PF02096">
    <property type="entry name" value="60KD_IMP"/>
    <property type="match status" value="1"/>
</dbReference>
<feature type="transmembrane region" description="Helical" evidence="6">
    <location>
        <begin position="335"/>
        <end position="352"/>
    </location>
</feature>
<evidence type="ECO:0000256" key="2">
    <source>
        <dbReference type="ARBA" id="ARBA00022692"/>
    </source>
</evidence>
<dbReference type="InterPro" id="IPR028055">
    <property type="entry name" value="YidC/Oxa/ALB_C"/>
</dbReference>
<dbReference type="Proteomes" id="UP000639338">
    <property type="component" value="Unassembled WGS sequence"/>
</dbReference>
<dbReference type="OrthoDB" id="2148490at2759"/>
<evidence type="ECO:0000259" key="7">
    <source>
        <dbReference type="Pfam" id="PF02096"/>
    </source>
</evidence>
<dbReference type="EMBL" id="JACMRX010000003">
    <property type="protein sequence ID" value="KAF7992528.1"/>
    <property type="molecule type" value="Genomic_DNA"/>
</dbReference>
<sequence>MYCQFSNVTATVTKIKSLDFYLISNAKGISRTYQTTIRCCLHSLNRLHDYKQQSFQLRNNKSAIRVSGVLKKITLLNHKNYGHLQLSRNFSDFPTQQAPIVKVDGCLKVLVDSAPVEFCQSSFIWLHSYSGLPWWATIMVTTFALRSLITLPCALYQHNILSKTALLKYDMEDIVKDLKREANFRVQQLGWTETRARHIYNRSVKKEWNKLIVRDNCHPMKSLVLVLVQVPIWVIVSAGLRNICFMLPSQTPRAVKAYQDLSLEGFWWIADLTAVDSYWILPVSLGITSLINIEIQAMLRITESSRMQNVLVNLLRAVSLFTIPLAAMVPSCLSLYWVTSSTFSILQTLLIVSPKVRRTCHIPVTDNELKHPYRSLYNSMKRRIIHNKT</sequence>
<protein>
    <recommendedName>
        <fullName evidence="7">Membrane insertase YidC/Oxa/ALB C-terminal domain-containing protein</fullName>
    </recommendedName>
</protein>